<dbReference type="GO" id="GO:0047617">
    <property type="term" value="F:fatty acyl-CoA hydrolase activity"/>
    <property type="evidence" value="ECO:0007669"/>
    <property type="project" value="TreeGrafter"/>
</dbReference>
<keyword evidence="4" id="KW-1185">Reference proteome</keyword>
<dbReference type="InterPro" id="IPR029069">
    <property type="entry name" value="HotDog_dom_sf"/>
</dbReference>
<dbReference type="OrthoDB" id="9791529at2"/>
<comment type="caution">
    <text evidence="3">The sequence shown here is derived from an EMBL/GenBank/DDBJ whole genome shotgun (WGS) entry which is preliminary data.</text>
</comment>
<evidence type="ECO:0000313" key="3">
    <source>
        <dbReference type="EMBL" id="RYJ45124.1"/>
    </source>
</evidence>
<protein>
    <submittedName>
        <fullName evidence="3">Thioesterase superfamily protein</fullName>
    </submittedName>
</protein>
<dbReference type="CDD" id="cd00586">
    <property type="entry name" value="4HBT"/>
    <property type="match status" value="1"/>
</dbReference>
<gene>
    <name evidence="3" type="ORF">NU09_0758</name>
</gene>
<organism evidence="3 4">
    <name type="scientific">Flavobacterium beibuense</name>
    <dbReference type="NCBI Taxonomy" id="657326"/>
    <lineage>
        <taxon>Bacteria</taxon>
        <taxon>Pseudomonadati</taxon>
        <taxon>Bacteroidota</taxon>
        <taxon>Flavobacteriia</taxon>
        <taxon>Flavobacteriales</taxon>
        <taxon>Flavobacteriaceae</taxon>
        <taxon>Flavobacterium</taxon>
    </lineage>
</organism>
<evidence type="ECO:0000256" key="2">
    <source>
        <dbReference type="ARBA" id="ARBA00022801"/>
    </source>
</evidence>
<sequence length="176" mass="20832">MSKEKPLYCSNFVFIKKETIMELKTFYKIRFNDCDSFKHLNNSGYIDYMLNAREDHLKEFHDISMTYLYSKGSGWMVNKHEIIYLNPANYGEQVCIKSNLMKYGNDSLMVEMTMWDENETHIKAILWTKFIHINLLTGKRDNHPEWFEKLAIPLENSGILESSLSERLKVLMAQKV</sequence>
<proteinExistence type="inferred from homology"/>
<evidence type="ECO:0000313" key="4">
    <source>
        <dbReference type="Proteomes" id="UP000289775"/>
    </source>
</evidence>
<dbReference type="Gene3D" id="3.10.129.10">
    <property type="entry name" value="Hotdog Thioesterase"/>
    <property type="match status" value="1"/>
</dbReference>
<dbReference type="Pfam" id="PF13279">
    <property type="entry name" value="4HBT_2"/>
    <property type="match status" value="1"/>
</dbReference>
<dbReference type="Proteomes" id="UP000289775">
    <property type="component" value="Unassembled WGS sequence"/>
</dbReference>
<dbReference type="AlphaFoldDB" id="A0A444WHD2"/>
<dbReference type="PANTHER" id="PTHR31793">
    <property type="entry name" value="4-HYDROXYBENZOYL-COA THIOESTERASE FAMILY MEMBER"/>
    <property type="match status" value="1"/>
</dbReference>
<evidence type="ECO:0000256" key="1">
    <source>
        <dbReference type="ARBA" id="ARBA00005953"/>
    </source>
</evidence>
<dbReference type="InterPro" id="IPR050563">
    <property type="entry name" value="4-hydroxybenzoyl-CoA_TE"/>
</dbReference>
<dbReference type="SUPFAM" id="SSF54637">
    <property type="entry name" value="Thioesterase/thiol ester dehydrase-isomerase"/>
    <property type="match status" value="1"/>
</dbReference>
<keyword evidence="2" id="KW-0378">Hydrolase</keyword>
<dbReference type="EMBL" id="JUIW01000002">
    <property type="protein sequence ID" value="RYJ45124.1"/>
    <property type="molecule type" value="Genomic_DNA"/>
</dbReference>
<reference evidence="3 4" key="1">
    <citation type="submission" date="2014-12" db="EMBL/GenBank/DDBJ databases">
        <title>Genome sequence of Flavobacterium beibuense RSKm HC5.</title>
        <authorList>
            <person name="Kim J.F."/>
            <person name="Song J.Y."/>
            <person name="Kwak M.-J."/>
            <person name="Lee S.-W."/>
        </authorList>
    </citation>
    <scope>NUCLEOTIDE SEQUENCE [LARGE SCALE GENOMIC DNA]</scope>
    <source>
        <strain evidence="3 4">RSKm HC5</strain>
    </source>
</reference>
<name>A0A444WHD2_9FLAO</name>
<dbReference type="PANTHER" id="PTHR31793:SF27">
    <property type="entry name" value="NOVEL THIOESTERASE SUPERFAMILY DOMAIN AND SAPOSIN A-TYPE DOMAIN CONTAINING PROTEIN (0610012H03RIK)"/>
    <property type="match status" value="1"/>
</dbReference>
<accession>A0A444WHD2</accession>
<comment type="similarity">
    <text evidence="1">Belongs to the 4-hydroxybenzoyl-CoA thioesterase family.</text>
</comment>